<feature type="compositionally biased region" description="Basic residues" evidence="1">
    <location>
        <begin position="1"/>
        <end position="17"/>
    </location>
</feature>
<dbReference type="STRING" id="97359.A0A550C5R8"/>
<comment type="caution">
    <text evidence="2">The sequence shown here is derived from an EMBL/GenBank/DDBJ whole genome shotgun (WGS) entry which is preliminary data.</text>
</comment>
<dbReference type="EMBL" id="VDMD01000024">
    <property type="protein sequence ID" value="TRM60056.1"/>
    <property type="molecule type" value="Genomic_DNA"/>
</dbReference>
<protein>
    <submittedName>
        <fullName evidence="2">Uncharacterized protein</fullName>
    </submittedName>
</protein>
<keyword evidence="3" id="KW-1185">Reference proteome</keyword>
<dbReference type="Proteomes" id="UP000320762">
    <property type="component" value="Unassembled WGS sequence"/>
</dbReference>
<accession>A0A550C5R8</accession>
<dbReference type="OrthoDB" id="3153997at2759"/>
<evidence type="ECO:0000256" key="1">
    <source>
        <dbReference type="SAM" id="MobiDB-lite"/>
    </source>
</evidence>
<reference evidence="2 3" key="1">
    <citation type="journal article" date="2019" name="New Phytol.">
        <title>Comparative genomics reveals unique wood-decay strategies and fruiting body development in the Schizophyllaceae.</title>
        <authorList>
            <person name="Almasi E."/>
            <person name="Sahu N."/>
            <person name="Krizsan K."/>
            <person name="Balint B."/>
            <person name="Kovacs G.M."/>
            <person name="Kiss B."/>
            <person name="Cseklye J."/>
            <person name="Drula E."/>
            <person name="Henrissat B."/>
            <person name="Nagy I."/>
            <person name="Chovatia M."/>
            <person name="Adam C."/>
            <person name="LaButti K."/>
            <person name="Lipzen A."/>
            <person name="Riley R."/>
            <person name="Grigoriev I.V."/>
            <person name="Nagy L.G."/>
        </authorList>
    </citation>
    <scope>NUCLEOTIDE SEQUENCE [LARGE SCALE GENOMIC DNA]</scope>
    <source>
        <strain evidence="2 3">NL-1724</strain>
    </source>
</reference>
<dbReference type="AlphaFoldDB" id="A0A550C5R8"/>
<evidence type="ECO:0000313" key="2">
    <source>
        <dbReference type="EMBL" id="TRM60056.1"/>
    </source>
</evidence>
<feature type="region of interest" description="Disordered" evidence="1">
    <location>
        <begin position="1"/>
        <end position="71"/>
    </location>
</feature>
<gene>
    <name evidence="2" type="ORF">BD626DRAFT_461778</name>
</gene>
<sequence>MPGPSNRKKGKSQKKAAKAAQHSQPPAPPAAASPECAEEPAPEAPLPQLLPEPPSYHQPHTLSPRPPEYDVGLPGFVPQEPFIYDPGNGPRVRDARAFVDSRYFSHGPAHEDPLCAEFAQVEVLEMLKTVLPEEVALILWYNKSRLTSRICPSCRRLYHLGQVLPDLIEEEDARPKEDDGSAANPLLEREQMISGLCSPVCFILAAFDYPGAIKSAWGAMAEEMDDATWDMLNRPIGGGGPADHLKAELGLLVRMTRLHDLGLAQLCMPEVQVDDSKHNCEWGEGHDLLHHDAVA</sequence>
<proteinExistence type="predicted"/>
<organism evidence="2 3">
    <name type="scientific">Schizophyllum amplum</name>
    <dbReference type="NCBI Taxonomy" id="97359"/>
    <lineage>
        <taxon>Eukaryota</taxon>
        <taxon>Fungi</taxon>
        <taxon>Dikarya</taxon>
        <taxon>Basidiomycota</taxon>
        <taxon>Agaricomycotina</taxon>
        <taxon>Agaricomycetes</taxon>
        <taxon>Agaricomycetidae</taxon>
        <taxon>Agaricales</taxon>
        <taxon>Schizophyllaceae</taxon>
        <taxon>Schizophyllum</taxon>
    </lineage>
</organism>
<name>A0A550C5R8_9AGAR</name>
<feature type="compositionally biased region" description="Pro residues" evidence="1">
    <location>
        <begin position="42"/>
        <end position="56"/>
    </location>
</feature>
<evidence type="ECO:0000313" key="3">
    <source>
        <dbReference type="Proteomes" id="UP000320762"/>
    </source>
</evidence>